<dbReference type="InterPro" id="IPR011009">
    <property type="entry name" value="Kinase-like_dom_sf"/>
</dbReference>
<dbReference type="PANTHER" id="PTHR44329">
    <property type="entry name" value="SERINE/THREONINE-PROTEIN KINASE TNNI3K-RELATED"/>
    <property type="match status" value="1"/>
</dbReference>
<dbReference type="Pfam" id="PF00069">
    <property type="entry name" value="Pkinase"/>
    <property type="match status" value="1"/>
</dbReference>
<dbReference type="AlphaFoldDB" id="A0A8H3AW74"/>
<accession>A0A8H3AW74</accession>
<evidence type="ECO:0000313" key="2">
    <source>
        <dbReference type="EMBL" id="CAE6441975.1"/>
    </source>
</evidence>
<proteinExistence type="predicted"/>
<reference evidence="2" key="1">
    <citation type="submission" date="2021-01" db="EMBL/GenBank/DDBJ databases">
        <authorList>
            <person name="Kaushik A."/>
        </authorList>
    </citation>
    <scope>NUCLEOTIDE SEQUENCE</scope>
    <source>
        <strain evidence="2">Type strain: AG8-Rh-89/</strain>
    </source>
</reference>
<gene>
    <name evidence="2" type="ORF">RDB_LOCUS31008</name>
</gene>
<dbReference type="SMART" id="SM00220">
    <property type="entry name" value="S_TKc"/>
    <property type="match status" value="1"/>
</dbReference>
<dbReference type="PROSITE" id="PS50011">
    <property type="entry name" value="PROTEIN_KINASE_DOM"/>
    <property type="match status" value="1"/>
</dbReference>
<sequence>MQSGSLTRYLERNCVYDRLQLCIDLATTVAYLHEKGIVHGDIKTDNIVVSDDGGILLVDFGSAALVNYFTLRFTRTSPHLSWSVRFAAPEIVLEVITTHTAKSDVYSLGMVRWSYTLLFDKATEIAVHTPKTILQILTGEPPYADKSDMGVIILLAKAVKKTPLPRSMAGGLLRNQYADSKLWELLLGCWDHDPNLRPTAMEVKQTLVDIKRMSNHV</sequence>
<dbReference type="GO" id="GO:0004674">
    <property type="term" value="F:protein serine/threonine kinase activity"/>
    <property type="evidence" value="ECO:0007669"/>
    <property type="project" value="TreeGrafter"/>
</dbReference>
<dbReference type="SUPFAM" id="SSF56112">
    <property type="entry name" value="Protein kinase-like (PK-like)"/>
    <property type="match status" value="1"/>
</dbReference>
<evidence type="ECO:0000313" key="3">
    <source>
        <dbReference type="Proteomes" id="UP000663850"/>
    </source>
</evidence>
<feature type="domain" description="Protein kinase" evidence="1">
    <location>
        <begin position="1"/>
        <end position="217"/>
    </location>
</feature>
<dbReference type="PANTHER" id="PTHR44329:SF261">
    <property type="entry name" value="ZINC FINGER CONTAINING PROTEIN KINASE-RELATED"/>
    <property type="match status" value="1"/>
</dbReference>
<dbReference type="PROSITE" id="PS00108">
    <property type="entry name" value="PROTEIN_KINASE_ST"/>
    <property type="match status" value="1"/>
</dbReference>
<protein>
    <recommendedName>
        <fullName evidence="1">Protein kinase domain-containing protein</fullName>
    </recommendedName>
</protein>
<evidence type="ECO:0000259" key="1">
    <source>
        <dbReference type="PROSITE" id="PS50011"/>
    </source>
</evidence>
<dbReference type="InterPro" id="IPR008271">
    <property type="entry name" value="Ser/Thr_kinase_AS"/>
</dbReference>
<dbReference type="Proteomes" id="UP000663850">
    <property type="component" value="Unassembled WGS sequence"/>
</dbReference>
<dbReference type="Gene3D" id="1.10.510.10">
    <property type="entry name" value="Transferase(Phosphotransferase) domain 1"/>
    <property type="match status" value="1"/>
</dbReference>
<name>A0A8H3AW74_9AGAM</name>
<dbReference type="InterPro" id="IPR000719">
    <property type="entry name" value="Prot_kinase_dom"/>
</dbReference>
<organism evidence="2 3">
    <name type="scientific">Rhizoctonia solani</name>
    <dbReference type="NCBI Taxonomy" id="456999"/>
    <lineage>
        <taxon>Eukaryota</taxon>
        <taxon>Fungi</taxon>
        <taxon>Dikarya</taxon>
        <taxon>Basidiomycota</taxon>
        <taxon>Agaricomycotina</taxon>
        <taxon>Agaricomycetes</taxon>
        <taxon>Cantharellales</taxon>
        <taxon>Ceratobasidiaceae</taxon>
        <taxon>Rhizoctonia</taxon>
    </lineage>
</organism>
<dbReference type="GO" id="GO:0005524">
    <property type="term" value="F:ATP binding"/>
    <property type="evidence" value="ECO:0007669"/>
    <property type="project" value="InterPro"/>
</dbReference>
<comment type="caution">
    <text evidence="2">The sequence shown here is derived from an EMBL/GenBank/DDBJ whole genome shotgun (WGS) entry which is preliminary data.</text>
</comment>
<dbReference type="EMBL" id="CAJMWZ010001776">
    <property type="protein sequence ID" value="CAE6441975.1"/>
    <property type="molecule type" value="Genomic_DNA"/>
</dbReference>
<dbReference type="InterPro" id="IPR051681">
    <property type="entry name" value="Ser/Thr_Kinases-Pseudokinases"/>
</dbReference>